<feature type="region of interest" description="Disordered" evidence="1">
    <location>
        <begin position="259"/>
        <end position="285"/>
    </location>
</feature>
<dbReference type="EMBL" id="WMBB01000001">
    <property type="protein sequence ID" value="MTE11622.1"/>
    <property type="molecule type" value="Genomic_DNA"/>
</dbReference>
<organism evidence="2 3">
    <name type="scientific">Nocardia aurantiaca</name>
    <dbReference type="NCBI Taxonomy" id="2675850"/>
    <lineage>
        <taxon>Bacteria</taxon>
        <taxon>Bacillati</taxon>
        <taxon>Actinomycetota</taxon>
        <taxon>Actinomycetes</taxon>
        <taxon>Mycobacteriales</taxon>
        <taxon>Nocardiaceae</taxon>
        <taxon>Nocardia</taxon>
    </lineage>
</organism>
<feature type="compositionally biased region" description="Polar residues" evidence="1">
    <location>
        <begin position="270"/>
        <end position="285"/>
    </location>
</feature>
<reference evidence="2 3" key="1">
    <citation type="submission" date="2019-11" db="EMBL/GenBank/DDBJ databases">
        <title>Nocardia sp. nov. CT2-14 isolated from soil.</title>
        <authorList>
            <person name="Kanchanasin P."/>
            <person name="Tanasupawat S."/>
            <person name="Yuki M."/>
            <person name="Kudo T."/>
        </authorList>
    </citation>
    <scope>NUCLEOTIDE SEQUENCE [LARGE SCALE GENOMIC DNA]</scope>
    <source>
        <strain evidence="2 3">CT2-14</strain>
    </source>
</reference>
<dbReference type="RefSeq" id="WP_154786367.1">
    <property type="nucleotide sequence ID" value="NZ_WMBB01000001.1"/>
</dbReference>
<dbReference type="AlphaFoldDB" id="A0A6I3KNP8"/>
<evidence type="ECO:0000256" key="1">
    <source>
        <dbReference type="SAM" id="MobiDB-lite"/>
    </source>
</evidence>
<accession>A0A6I3KNP8</accession>
<name>A0A6I3KNP8_9NOCA</name>
<gene>
    <name evidence="2" type="ORF">GLP40_02310</name>
</gene>
<sequence length="474" mass="49953">MVAGVLALAVALLSGCTRTVHGRAVSIYDDPFKVAGLPTTSGPNGPRPGVPDSTLTAENGDGGSIDKLVLNALDDIQTYWQGEFPREFGGTFAPVDKFISWSAKTPRSQAGQFCGESSYRLVNAAYCRLDGSVGWDRGVLLPAVVDEFGKMSVVMVLAHEYGHAIQEMAKIVGRRTPTIVKEQQADCFAGAFIRNVAEGKAEHFTINTSDGLNAVLAATVAFRDADPDDPQSVHGSAFERVTAVQIGFTDGPKGCKGIDQNEIDRRRGNLPQTLGNDSTHGQSEVNQSNLQELAKAMAAIMPIKDEPKYTYDTAKLNCRNGADTVPVTYCPATDVIGTDVPALHDRGVSNADDQDALPANVTGDFTAYIVFISRYALAVQHAAGLPLTGAKTGLRAACLSGVISGKLADPNRSKSQGDIALSAGDLDEAVSGLLSDGLAASDTDGKTVPSGFSRVDAFRAGVLGNQDTCYSRYT</sequence>
<evidence type="ECO:0000313" key="2">
    <source>
        <dbReference type="EMBL" id="MTE11622.1"/>
    </source>
</evidence>
<comment type="caution">
    <text evidence="2">The sequence shown here is derived from an EMBL/GenBank/DDBJ whole genome shotgun (WGS) entry which is preliminary data.</text>
</comment>
<evidence type="ECO:0000313" key="3">
    <source>
        <dbReference type="Proteomes" id="UP000432464"/>
    </source>
</evidence>
<protein>
    <submittedName>
        <fullName evidence="2">Metallopeptidase</fullName>
    </submittedName>
</protein>
<dbReference type="SUPFAM" id="SSF55486">
    <property type="entry name" value="Metalloproteases ('zincins'), catalytic domain"/>
    <property type="match status" value="1"/>
</dbReference>
<keyword evidence="3" id="KW-1185">Reference proteome</keyword>
<proteinExistence type="predicted"/>
<dbReference type="Proteomes" id="UP000432464">
    <property type="component" value="Unassembled WGS sequence"/>
</dbReference>